<dbReference type="AlphaFoldDB" id="A0A512AVV2"/>
<evidence type="ECO:0000313" key="2">
    <source>
        <dbReference type="EMBL" id="GEO03848.1"/>
    </source>
</evidence>
<feature type="chain" id="PRO_5021901888" description="DUF4440 domain-containing protein" evidence="1">
    <location>
        <begin position="20"/>
        <end position="166"/>
    </location>
</feature>
<dbReference type="InterPro" id="IPR032710">
    <property type="entry name" value="NTF2-like_dom_sf"/>
</dbReference>
<feature type="signal peptide" evidence="1">
    <location>
        <begin position="1"/>
        <end position="19"/>
    </location>
</feature>
<dbReference type="OrthoDB" id="117186at2"/>
<dbReference type="Proteomes" id="UP000321532">
    <property type="component" value="Unassembled WGS sequence"/>
</dbReference>
<evidence type="ECO:0000313" key="3">
    <source>
        <dbReference type="Proteomes" id="UP000321532"/>
    </source>
</evidence>
<reference evidence="2 3" key="1">
    <citation type="submission" date="2019-07" db="EMBL/GenBank/DDBJ databases">
        <title>Whole genome shotgun sequence of Adhaeribacter aerolatus NBRC 106133.</title>
        <authorList>
            <person name="Hosoyama A."/>
            <person name="Uohara A."/>
            <person name="Ohji S."/>
            <person name="Ichikawa N."/>
        </authorList>
    </citation>
    <scope>NUCLEOTIDE SEQUENCE [LARGE SCALE GENOMIC DNA]</scope>
    <source>
        <strain evidence="2 3">NBRC 106133</strain>
    </source>
</reference>
<comment type="caution">
    <text evidence="2">The sequence shown here is derived from an EMBL/GenBank/DDBJ whole genome shotgun (WGS) entry which is preliminary data.</text>
</comment>
<dbReference type="Pfam" id="PF12893">
    <property type="entry name" value="Lumazine_bd_2"/>
    <property type="match status" value="1"/>
</dbReference>
<name>A0A512AVV2_9BACT</name>
<dbReference type="SUPFAM" id="SSF54427">
    <property type="entry name" value="NTF2-like"/>
    <property type="match status" value="1"/>
</dbReference>
<dbReference type="InterPro" id="IPR039437">
    <property type="entry name" value="FrzH/put_lumazine-bd"/>
</dbReference>
<evidence type="ECO:0008006" key="4">
    <source>
        <dbReference type="Google" id="ProtNLM"/>
    </source>
</evidence>
<accession>A0A512AVV2</accession>
<dbReference type="Gene3D" id="3.10.450.50">
    <property type="match status" value="1"/>
</dbReference>
<gene>
    <name evidence="2" type="ORF">AAE02nite_15120</name>
</gene>
<sequence>MKHLTLIFSVLLLANHLVAQTAKTTKPTATDRQAVETVVRTLFDSMRAGDTAKARSVMAPNFRIVVLAQNTAGQTVTRDVTAKQFLAQIASKPPQTLDERYWNSQVQVDGDLASFWCRYAFFNGGKFSHCGSDAFQLYRSPQGWRIVNLSYNIQREGCDLQAIPPK</sequence>
<dbReference type="RefSeq" id="WP_146896631.1">
    <property type="nucleotide sequence ID" value="NZ_BJYS01000008.1"/>
</dbReference>
<proteinExistence type="predicted"/>
<organism evidence="2 3">
    <name type="scientific">Adhaeribacter aerolatus</name>
    <dbReference type="NCBI Taxonomy" id="670289"/>
    <lineage>
        <taxon>Bacteria</taxon>
        <taxon>Pseudomonadati</taxon>
        <taxon>Bacteroidota</taxon>
        <taxon>Cytophagia</taxon>
        <taxon>Cytophagales</taxon>
        <taxon>Hymenobacteraceae</taxon>
        <taxon>Adhaeribacter</taxon>
    </lineage>
</organism>
<keyword evidence="1" id="KW-0732">Signal</keyword>
<dbReference type="EMBL" id="BJYS01000008">
    <property type="protein sequence ID" value="GEO03848.1"/>
    <property type="molecule type" value="Genomic_DNA"/>
</dbReference>
<keyword evidence="3" id="KW-1185">Reference proteome</keyword>
<protein>
    <recommendedName>
        <fullName evidence="4">DUF4440 domain-containing protein</fullName>
    </recommendedName>
</protein>
<evidence type="ECO:0000256" key="1">
    <source>
        <dbReference type="SAM" id="SignalP"/>
    </source>
</evidence>